<name>A0A9P4QCF6_9PEZI</name>
<dbReference type="PANTHER" id="PTHR23501:SF3">
    <property type="entry name" value="MAJOR FACILITATOR SUPERFAMILY (MFS) PROFILE DOMAIN-CONTAINING PROTEIN"/>
    <property type="match status" value="1"/>
</dbReference>
<sequence>MSSDKSKACMAQPATKEPIKDGREILVDVTISNRDNEEVVNTEAQVGVQNIEGVTAAWTTTALVIAYILMWLIYFVEGVFSGMQAALNPFVTSAFAMHSLTPTVSIVSSVIGGCTNFTVAKMLDVLGRPTGYLICIVIATMGFIMMAACRTVEAYAAALIFYTVGNTGLQYTLSVFIADTSSLRNRGLMQAFATSANLITCWLAGPISTGFLNGPGWPWAFGAFSILVPAFSLPLYGLLQYYDLKAQRLNIVPGRNSHGAVWHSILYYCREFDAVGLVLLSAGAALFLLPFNLYLLQPKGWDSPLIICLLVFGVVLLLLFVAWERFFAPVTFIPYSLLLDRTLLGACILSATLFFSYSCWASFLSSFLQVVNNLSLTDASYVMQIQTVGSVLFSFVAGAVIRYTGHFKPVCLYFAIPLIILGTGLMIYFHQPHSVGFIVMCQIFMAFASGILIVCDEIAALAAAEHQHVAVVIATISFSGSIGGAIGLTVAGAIWQVVLPKKLAEFLPASELPALITIYTDLETQLSYAVGSPARVAIERAYGSAQGSLLIAATSIWALGFLGVLMWRNINVKEVKQVKGQVV</sequence>
<evidence type="ECO:0000256" key="3">
    <source>
        <dbReference type="ARBA" id="ARBA00022989"/>
    </source>
</evidence>
<dbReference type="GO" id="GO:0022857">
    <property type="term" value="F:transmembrane transporter activity"/>
    <property type="evidence" value="ECO:0007669"/>
    <property type="project" value="TreeGrafter"/>
</dbReference>
<evidence type="ECO:0000256" key="4">
    <source>
        <dbReference type="ARBA" id="ARBA00023136"/>
    </source>
</evidence>
<keyword evidence="3 5" id="KW-1133">Transmembrane helix</keyword>
<feature type="transmembrane region" description="Helical" evidence="5">
    <location>
        <begin position="56"/>
        <end position="76"/>
    </location>
</feature>
<evidence type="ECO:0000256" key="2">
    <source>
        <dbReference type="ARBA" id="ARBA00022692"/>
    </source>
</evidence>
<comment type="subcellular location">
    <subcellularLocation>
        <location evidence="1">Membrane</location>
        <topology evidence="1">Multi-pass membrane protein</topology>
    </subcellularLocation>
</comment>
<feature type="transmembrane region" description="Helical" evidence="5">
    <location>
        <begin position="217"/>
        <end position="239"/>
    </location>
</feature>
<dbReference type="Proteomes" id="UP000799441">
    <property type="component" value="Unassembled WGS sequence"/>
</dbReference>
<proteinExistence type="predicted"/>
<protein>
    <submittedName>
        <fullName evidence="6">MFS general substrate transporter</fullName>
    </submittedName>
</protein>
<comment type="caution">
    <text evidence="6">The sequence shown here is derived from an EMBL/GenBank/DDBJ whole genome shotgun (WGS) entry which is preliminary data.</text>
</comment>
<feature type="transmembrane region" description="Helical" evidence="5">
    <location>
        <begin position="343"/>
        <end position="363"/>
    </location>
</feature>
<evidence type="ECO:0000256" key="1">
    <source>
        <dbReference type="ARBA" id="ARBA00004141"/>
    </source>
</evidence>
<feature type="transmembrane region" description="Helical" evidence="5">
    <location>
        <begin position="549"/>
        <end position="567"/>
    </location>
</feature>
<dbReference type="AlphaFoldDB" id="A0A9P4QCF6"/>
<feature type="transmembrane region" description="Helical" evidence="5">
    <location>
        <begin position="410"/>
        <end position="429"/>
    </location>
</feature>
<evidence type="ECO:0000313" key="7">
    <source>
        <dbReference type="Proteomes" id="UP000799441"/>
    </source>
</evidence>
<accession>A0A9P4QCF6</accession>
<dbReference type="EMBL" id="MU003770">
    <property type="protein sequence ID" value="KAF2724683.1"/>
    <property type="molecule type" value="Genomic_DNA"/>
</dbReference>
<feature type="transmembrane region" description="Helical" evidence="5">
    <location>
        <begin position="131"/>
        <end position="148"/>
    </location>
</feature>
<feature type="transmembrane region" description="Helical" evidence="5">
    <location>
        <begin position="435"/>
        <end position="462"/>
    </location>
</feature>
<dbReference type="SUPFAM" id="SSF103473">
    <property type="entry name" value="MFS general substrate transporter"/>
    <property type="match status" value="2"/>
</dbReference>
<feature type="transmembrane region" description="Helical" evidence="5">
    <location>
        <begin position="383"/>
        <end position="403"/>
    </location>
</feature>
<organism evidence="6 7">
    <name type="scientific">Polychaeton citri CBS 116435</name>
    <dbReference type="NCBI Taxonomy" id="1314669"/>
    <lineage>
        <taxon>Eukaryota</taxon>
        <taxon>Fungi</taxon>
        <taxon>Dikarya</taxon>
        <taxon>Ascomycota</taxon>
        <taxon>Pezizomycotina</taxon>
        <taxon>Dothideomycetes</taxon>
        <taxon>Dothideomycetidae</taxon>
        <taxon>Capnodiales</taxon>
        <taxon>Capnodiaceae</taxon>
        <taxon>Polychaeton</taxon>
    </lineage>
</organism>
<dbReference type="Gene3D" id="1.20.1250.20">
    <property type="entry name" value="MFS general substrate transporter like domains"/>
    <property type="match status" value="2"/>
</dbReference>
<feature type="transmembrane region" description="Helical" evidence="5">
    <location>
        <begin position="274"/>
        <end position="297"/>
    </location>
</feature>
<dbReference type="InterPro" id="IPR036259">
    <property type="entry name" value="MFS_trans_sf"/>
</dbReference>
<reference evidence="6" key="1">
    <citation type="journal article" date="2020" name="Stud. Mycol.">
        <title>101 Dothideomycetes genomes: a test case for predicting lifestyles and emergence of pathogens.</title>
        <authorList>
            <person name="Haridas S."/>
            <person name="Albert R."/>
            <person name="Binder M."/>
            <person name="Bloem J."/>
            <person name="Labutti K."/>
            <person name="Salamov A."/>
            <person name="Andreopoulos B."/>
            <person name="Baker S."/>
            <person name="Barry K."/>
            <person name="Bills G."/>
            <person name="Bluhm B."/>
            <person name="Cannon C."/>
            <person name="Castanera R."/>
            <person name="Culley D."/>
            <person name="Daum C."/>
            <person name="Ezra D."/>
            <person name="Gonzalez J."/>
            <person name="Henrissat B."/>
            <person name="Kuo A."/>
            <person name="Liang C."/>
            <person name="Lipzen A."/>
            <person name="Lutzoni F."/>
            <person name="Magnuson J."/>
            <person name="Mondo S."/>
            <person name="Nolan M."/>
            <person name="Ohm R."/>
            <person name="Pangilinan J."/>
            <person name="Park H.-J."/>
            <person name="Ramirez L."/>
            <person name="Alfaro M."/>
            <person name="Sun H."/>
            <person name="Tritt A."/>
            <person name="Yoshinaga Y."/>
            <person name="Zwiers L.-H."/>
            <person name="Turgeon B."/>
            <person name="Goodwin S."/>
            <person name="Spatafora J."/>
            <person name="Crous P."/>
            <person name="Grigoriev I."/>
        </authorList>
    </citation>
    <scope>NUCLEOTIDE SEQUENCE</scope>
    <source>
        <strain evidence="6">CBS 116435</strain>
    </source>
</reference>
<feature type="transmembrane region" description="Helical" evidence="5">
    <location>
        <begin position="303"/>
        <end position="323"/>
    </location>
</feature>
<feature type="transmembrane region" description="Helical" evidence="5">
    <location>
        <begin position="469"/>
        <end position="498"/>
    </location>
</feature>
<feature type="transmembrane region" description="Helical" evidence="5">
    <location>
        <begin position="154"/>
        <end position="176"/>
    </location>
</feature>
<gene>
    <name evidence="6" type="ORF">K431DRAFT_281635</name>
</gene>
<keyword evidence="4 5" id="KW-0472">Membrane</keyword>
<evidence type="ECO:0000313" key="6">
    <source>
        <dbReference type="EMBL" id="KAF2724683.1"/>
    </source>
</evidence>
<keyword evidence="7" id="KW-1185">Reference proteome</keyword>
<evidence type="ECO:0000256" key="5">
    <source>
        <dbReference type="SAM" id="Phobius"/>
    </source>
</evidence>
<feature type="transmembrane region" description="Helical" evidence="5">
    <location>
        <begin position="96"/>
        <end position="119"/>
    </location>
</feature>
<dbReference type="GO" id="GO:0005886">
    <property type="term" value="C:plasma membrane"/>
    <property type="evidence" value="ECO:0007669"/>
    <property type="project" value="TreeGrafter"/>
</dbReference>
<dbReference type="PANTHER" id="PTHR23501">
    <property type="entry name" value="MAJOR FACILITATOR SUPERFAMILY"/>
    <property type="match status" value="1"/>
</dbReference>
<dbReference type="OrthoDB" id="4078873at2759"/>
<keyword evidence="2 5" id="KW-0812">Transmembrane</keyword>
<feature type="transmembrane region" description="Helical" evidence="5">
    <location>
        <begin position="188"/>
        <end position="205"/>
    </location>
</feature>